<dbReference type="RefSeq" id="WP_053936434.1">
    <property type="nucleotide sequence ID" value="NZ_LAQT01000002.1"/>
</dbReference>
<evidence type="ECO:0000259" key="2">
    <source>
        <dbReference type="Pfam" id="PF03537"/>
    </source>
</evidence>
<evidence type="ECO:0000256" key="1">
    <source>
        <dbReference type="SAM" id="MobiDB-lite"/>
    </source>
</evidence>
<name>A0A0N0GQC5_9NEIS</name>
<dbReference type="Proteomes" id="UP000037939">
    <property type="component" value="Unassembled WGS sequence"/>
</dbReference>
<dbReference type="EMBL" id="LAQT01000002">
    <property type="protein sequence ID" value="KPC54652.1"/>
    <property type="molecule type" value="Genomic_DNA"/>
</dbReference>
<dbReference type="InterPro" id="IPR013785">
    <property type="entry name" value="Aldolase_TIM"/>
</dbReference>
<protein>
    <recommendedName>
        <fullName evidence="2">Glycoside-hydrolase family GH114 TIM-barrel domain-containing protein</fullName>
    </recommendedName>
</protein>
<accession>A0A0N0GQC5</accession>
<keyword evidence="4" id="KW-1185">Reference proteome</keyword>
<dbReference type="STRING" id="857265.WG78_03735"/>
<evidence type="ECO:0000313" key="4">
    <source>
        <dbReference type="Proteomes" id="UP000037939"/>
    </source>
</evidence>
<comment type="caution">
    <text evidence="3">The sequence shown here is derived from an EMBL/GenBank/DDBJ whole genome shotgun (WGS) entry which is preliminary data.</text>
</comment>
<dbReference type="PANTHER" id="PTHR35273:SF2">
    <property type="entry name" value="ALPHA-GALACTOSIDASE"/>
    <property type="match status" value="1"/>
</dbReference>
<dbReference type="PROSITE" id="PS51257">
    <property type="entry name" value="PROKAR_LIPOPROTEIN"/>
    <property type="match status" value="1"/>
</dbReference>
<feature type="region of interest" description="Disordered" evidence="1">
    <location>
        <begin position="26"/>
        <end position="64"/>
    </location>
</feature>
<dbReference type="InterPro" id="IPR004352">
    <property type="entry name" value="GH114_TIM-barrel"/>
</dbReference>
<dbReference type="PANTHER" id="PTHR35273">
    <property type="entry name" value="ALPHA-1,4 POLYGALACTOSAMINIDASE, PUTATIVE (AFU_ORTHOLOGUE AFUA_3G07890)-RELATED"/>
    <property type="match status" value="1"/>
</dbReference>
<proteinExistence type="predicted"/>
<dbReference type="InterPro" id="IPR017853">
    <property type="entry name" value="GH"/>
</dbReference>
<sequence>MKHPVLQWLALASVAAILSACGGGGGDSSGASASVSPTPTPAPTPVATPTPTPTPVPTPTPTPTPSYWVPAQDSTWQIQLSGTLNTSYDAQMYDVDLFDTPTATIAALKAQGRHVICYFSAGTAENWRSDYTQFAAADQGNGLANWPGEYWVDTRSANVRSIMQTRLALAQSKGCDGVDPDNVDGYTNTPGLPLTAATQLDYNRFIAAQAHALNLSVGLKNDLGQASSLVSNFDFAVNEQCYSLGECDHYASNFISAGKAVFNIEYDSAYRQNTNGARDALCAATLSAHISSLVRKLRLADDYRYSCEG</sequence>
<feature type="compositionally biased region" description="Pro residues" evidence="1">
    <location>
        <begin position="38"/>
        <end position="64"/>
    </location>
</feature>
<dbReference type="OrthoDB" id="505502at2"/>
<reference evidence="3 4" key="1">
    <citation type="submission" date="2015-07" db="EMBL/GenBank/DDBJ databases">
        <title>Draft genome sequence of the Amantichitinum ursilacus IGB-41, a new chitin-degrading bacterium.</title>
        <authorList>
            <person name="Kirstahler P."/>
            <person name="Guenther M."/>
            <person name="Grumaz C."/>
            <person name="Rupp S."/>
            <person name="Zibek S."/>
            <person name="Sohn K."/>
        </authorList>
    </citation>
    <scope>NUCLEOTIDE SEQUENCE [LARGE SCALE GENOMIC DNA]</scope>
    <source>
        <strain evidence="3 4">IGB-41</strain>
    </source>
</reference>
<dbReference type="SUPFAM" id="SSF51445">
    <property type="entry name" value="(Trans)glycosidases"/>
    <property type="match status" value="1"/>
</dbReference>
<feature type="domain" description="Glycoside-hydrolase family GH114 TIM-barrel" evidence="2">
    <location>
        <begin position="75"/>
        <end position="301"/>
    </location>
</feature>
<gene>
    <name evidence="3" type="ORF">WG78_03735</name>
</gene>
<dbReference type="Gene3D" id="3.20.20.70">
    <property type="entry name" value="Aldolase class I"/>
    <property type="match status" value="1"/>
</dbReference>
<evidence type="ECO:0000313" key="3">
    <source>
        <dbReference type="EMBL" id="KPC54652.1"/>
    </source>
</evidence>
<dbReference type="AlphaFoldDB" id="A0A0N0GQC5"/>
<dbReference type="Pfam" id="PF03537">
    <property type="entry name" value="Glyco_hydro_114"/>
    <property type="match status" value="1"/>
</dbReference>
<organism evidence="3 4">
    <name type="scientific">Amantichitinum ursilacus</name>
    <dbReference type="NCBI Taxonomy" id="857265"/>
    <lineage>
        <taxon>Bacteria</taxon>
        <taxon>Pseudomonadati</taxon>
        <taxon>Pseudomonadota</taxon>
        <taxon>Betaproteobacteria</taxon>
        <taxon>Neisseriales</taxon>
        <taxon>Chitinibacteraceae</taxon>
        <taxon>Amantichitinum</taxon>
    </lineage>
</organism>